<evidence type="ECO:0000256" key="1">
    <source>
        <dbReference type="SAM" id="MobiDB-lite"/>
    </source>
</evidence>
<name>A0A1U7XAK9_NICSY</name>
<keyword evidence="2" id="KW-1185">Reference proteome</keyword>
<reference evidence="3" key="2">
    <citation type="submission" date="2025-08" db="UniProtKB">
        <authorList>
            <consortium name="RefSeq"/>
        </authorList>
    </citation>
    <scope>IDENTIFICATION</scope>
    <source>
        <tissue evidence="3">Leaf</tissue>
    </source>
</reference>
<dbReference type="eggNOG" id="KOG0017">
    <property type="taxonomic scope" value="Eukaryota"/>
</dbReference>
<sequence>MTHYQKENYPLPTVAQPPADPEDIDDYTGDQMVVVQVNAKAQNLVNNAISGEEYEKISSCDTTKEMWDKLEVTYEGTSKVKETWINMLVHDYEPFQIKEEESIEEIFARFSKIIGDLKVFGKTYSSGDQVRKILRNLPTSW</sequence>
<dbReference type="Pfam" id="PF14223">
    <property type="entry name" value="Retrotran_gag_2"/>
    <property type="match status" value="1"/>
</dbReference>
<gene>
    <name evidence="3" type="primary">LOC104232447</name>
</gene>
<dbReference type="KEGG" id="nsy:104232447"/>
<dbReference type="RefSeq" id="XP_009783964.1">
    <property type="nucleotide sequence ID" value="XM_009785662.1"/>
</dbReference>
<dbReference type="PANTHER" id="PTHR34676:SF17">
    <property type="entry name" value="OS06G0684500 PROTEIN"/>
    <property type="match status" value="1"/>
</dbReference>
<dbReference type="PANTHER" id="PTHR34676">
    <property type="entry name" value="DUF4219 DOMAIN-CONTAINING PROTEIN-RELATED"/>
    <property type="match status" value="1"/>
</dbReference>
<accession>A0A1U7XAK9</accession>
<feature type="region of interest" description="Disordered" evidence="1">
    <location>
        <begin position="1"/>
        <end position="26"/>
    </location>
</feature>
<proteinExistence type="predicted"/>
<reference evidence="2" key="1">
    <citation type="journal article" date="2013" name="Genome Biol.">
        <title>Reference genomes and transcriptomes of Nicotiana sylvestris and Nicotiana tomentosiformis.</title>
        <authorList>
            <person name="Sierro N."/>
            <person name="Battey J.N."/>
            <person name="Ouadi S."/>
            <person name="Bovet L."/>
            <person name="Goepfert S."/>
            <person name="Bakaher N."/>
            <person name="Peitsch M.C."/>
            <person name="Ivanov N.V."/>
        </authorList>
    </citation>
    <scope>NUCLEOTIDE SEQUENCE [LARGE SCALE GENOMIC DNA]</scope>
</reference>
<evidence type="ECO:0000313" key="2">
    <source>
        <dbReference type="Proteomes" id="UP000189701"/>
    </source>
</evidence>
<evidence type="ECO:0000313" key="3">
    <source>
        <dbReference type="RefSeq" id="XP_009783964.1"/>
    </source>
</evidence>
<organism evidence="2 3">
    <name type="scientific">Nicotiana sylvestris</name>
    <name type="common">Wood tobacco</name>
    <name type="synonym">South American tobacco</name>
    <dbReference type="NCBI Taxonomy" id="4096"/>
    <lineage>
        <taxon>Eukaryota</taxon>
        <taxon>Viridiplantae</taxon>
        <taxon>Streptophyta</taxon>
        <taxon>Embryophyta</taxon>
        <taxon>Tracheophyta</taxon>
        <taxon>Spermatophyta</taxon>
        <taxon>Magnoliopsida</taxon>
        <taxon>eudicotyledons</taxon>
        <taxon>Gunneridae</taxon>
        <taxon>Pentapetalae</taxon>
        <taxon>asterids</taxon>
        <taxon>lamiids</taxon>
        <taxon>Solanales</taxon>
        <taxon>Solanaceae</taxon>
        <taxon>Nicotianoideae</taxon>
        <taxon>Nicotianeae</taxon>
        <taxon>Nicotiana</taxon>
    </lineage>
</organism>
<protein>
    <submittedName>
        <fullName evidence="3">Uncharacterized protein LOC104232447</fullName>
    </submittedName>
</protein>
<dbReference type="GeneID" id="104232447"/>
<dbReference type="Proteomes" id="UP000189701">
    <property type="component" value="Unplaced"/>
</dbReference>
<dbReference type="AlphaFoldDB" id="A0A1U7XAK9"/>